<name>A0ACC3CFW4_PYRYE</name>
<evidence type="ECO:0000313" key="2">
    <source>
        <dbReference type="Proteomes" id="UP000798662"/>
    </source>
</evidence>
<sequence>MASRRRGAATAAAPSPQTPTPPPPPPVVPPMEAERRLRPVAAALAGGSARQALKLATAAAGRHPGWPAAVTLQAVALSRLGRTAEAVRLAARVRAAGGLDAGSARRLAGLYDDLGQPATAAAVLAEGAFGAGGGGGQWRTSPWQPPRLWLVANGVTTPVDAAAETAATEAAAAGTPAATAAADRPVRILRRGPALARLELALRTGRPPPLADLVRYYARFGATAVAAADLRPYAVAAVGGGAATCGGNAPRASVPSAPLPPAALIDALAAAAPVAPPRSAAGATVTLGWLRAHLSIHPPTVAEAVAAYGAAAAAGVVGADGWLALAAAALLPPGAPQRAWSVYRSLDVKHVQVATLSHTVLPGLAAAGAYDQLSVVATGVRQFRAEVAGDGADGLARAFGP</sequence>
<accession>A0ACC3CFW4</accession>
<dbReference type="Proteomes" id="UP000798662">
    <property type="component" value="Chromosome 3"/>
</dbReference>
<protein>
    <submittedName>
        <fullName evidence="1">Uncharacterized protein</fullName>
    </submittedName>
</protein>
<keyword evidence="2" id="KW-1185">Reference proteome</keyword>
<evidence type="ECO:0000313" key="1">
    <source>
        <dbReference type="EMBL" id="KAK1869069.1"/>
    </source>
</evidence>
<proteinExistence type="predicted"/>
<gene>
    <name evidence="1" type="ORF">I4F81_011551</name>
</gene>
<organism evidence="1 2">
    <name type="scientific">Pyropia yezoensis</name>
    <name type="common">Susabi-nori</name>
    <name type="synonym">Porphyra yezoensis</name>
    <dbReference type="NCBI Taxonomy" id="2788"/>
    <lineage>
        <taxon>Eukaryota</taxon>
        <taxon>Rhodophyta</taxon>
        <taxon>Bangiophyceae</taxon>
        <taxon>Bangiales</taxon>
        <taxon>Bangiaceae</taxon>
        <taxon>Pyropia</taxon>
    </lineage>
</organism>
<comment type="caution">
    <text evidence="1">The sequence shown here is derived from an EMBL/GenBank/DDBJ whole genome shotgun (WGS) entry which is preliminary data.</text>
</comment>
<dbReference type="EMBL" id="CM020620">
    <property type="protein sequence ID" value="KAK1869069.1"/>
    <property type="molecule type" value="Genomic_DNA"/>
</dbReference>
<reference evidence="1" key="1">
    <citation type="submission" date="2019-11" db="EMBL/GenBank/DDBJ databases">
        <title>Nori genome reveals adaptations in red seaweeds to the harsh intertidal environment.</title>
        <authorList>
            <person name="Wang D."/>
            <person name="Mao Y."/>
        </authorList>
    </citation>
    <scope>NUCLEOTIDE SEQUENCE</scope>
    <source>
        <tissue evidence="1">Gametophyte</tissue>
    </source>
</reference>